<reference evidence="1 2" key="1">
    <citation type="submission" date="2008-03" db="EMBL/GenBank/DDBJ databases">
        <title>Complete sequence of plasmid1 of Beijerinckia indica subsp. indica ATCC 9039.</title>
        <authorList>
            <consortium name="US DOE Joint Genome Institute"/>
            <person name="Copeland A."/>
            <person name="Lucas S."/>
            <person name="Lapidus A."/>
            <person name="Glavina del Rio T."/>
            <person name="Dalin E."/>
            <person name="Tice H."/>
            <person name="Bruce D."/>
            <person name="Goodwin L."/>
            <person name="Pitluck S."/>
            <person name="LaButti K."/>
            <person name="Schmutz J."/>
            <person name="Larimer F."/>
            <person name="Land M."/>
            <person name="Hauser L."/>
            <person name="Kyrpides N."/>
            <person name="Mikhailova N."/>
            <person name="Dunfield P.F."/>
            <person name="Dedysh S.N."/>
            <person name="Liesack W."/>
            <person name="Saw J.H."/>
            <person name="Alam M."/>
            <person name="Chen Y."/>
            <person name="Murrell J.C."/>
            <person name="Richardson P."/>
        </authorList>
    </citation>
    <scope>NUCLEOTIDE SEQUENCE [LARGE SCALE GENOMIC DNA]</scope>
    <source>
        <strain evidence="2">ATCC 9039 / DSM 1715 / NCIMB 8712</strain>
        <plasmid evidence="1 2">pBIND01</plasmid>
    </source>
</reference>
<sequence>MELVRIIITIVFVRIVFQRFTSMKRGNTFPPTPFRNSAVAAHFGFRIIAQVYTPFTSGKTRFCVQLQPGRSCNIREELLRPSRRLLRRWL</sequence>
<proteinExistence type="predicted"/>
<evidence type="ECO:0000313" key="1">
    <source>
        <dbReference type="EMBL" id="ACB97291.1"/>
    </source>
</evidence>
<organism evidence="1 2">
    <name type="scientific">Beijerinckia indica subsp. indica (strain ATCC 9039 / DSM 1715 / NCIMB 8712)</name>
    <dbReference type="NCBI Taxonomy" id="395963"/>
    <lineage>
        <taxon>Bacteria</taxon>
        <taxon>Pseudomonadati</taxon>
        <taxon>Pseudomonadota</taxon>
        <taxon>Alphaproteobacteria</taxon>
        <taxon>Hyphomicrobiales</taxon>
        <taxon>Beijerinckiaceae</taxon>
        <taxon>Beijerinckia</taxon>
    </lineage>
</organism>
<keyword evidence="2" id="KW-1185">Reference proteome</keyword>
<dbReference type="Proteomes" id="UP000001695">
    <property type="component" value="Plasmid pBIND01"/>
</dbReference>
<dbReference type="AlphaFoldDB" id="B2IL91"/>
<name>B2IL91_BEII9</name>
<accession>B2IL91</accession>
<dbReference type="KEGG" id="bid:Bind_3740"/>
<keyword evidence="1" id="KW-0614">Plasmid</keyword>
<dbReference type="EMBL" id="CP001017">
    <property type="protein sequence ID" value="ACB97291.1"/>
    <property type="molecule type" value="Genomic_DNA"/>
</dbReference>
<geneLocation type="plasmid" evidence="1 2">
    <name>pBIND01</name>
</geneLocation>
<evidence type="ECO:0000313" key="2">
    <source>
        <dbReference type="Proteomes" id="UP000001695"/>
    </source>
</evidence>
<dbReference type="HOGENOM" id="CLU_2434906_0_0_5"/>
<gene>
    <name evidence="1" type="ordered locus">Bind_3740</name>
</gene>
<protein>
    <submittedName>
        <fullName evidence="1">Uncharacterized protein</fullName>
    </submittedName>
</protein>